<dbReference type="PANTHER" id="PTHR33884:SF3">
    <property type="entry name" value="UPF0410 PROTEIN YMGE"/>
    <property type="match status" value="1"/>
</dbReference>
<evidence type="ECO:0000256" key="6">
    <source>
        <dbReference type="ARBA" id="ARBA00023136"/>
    </source>
</evidence>
<comment type="caution">
    <text evidence="8">The sequence shown here is derived from an EMBL/GenBank/DDBJ whole genome shotgun (WGS) entry which is preliminary data.</text>
</comment>
<evidence type="ECO:0000313" key="9">
    <source>
        <dbReference type="Proteomes" id="UP000294508"/>
    </source>
</evidence>
<evidence type="ECO:0000256" key="3">
    <source>
        <dbReference type="ARBA" id="ARBA00022475"/>
    </source>
</evidence>
<keyword evidence="3" id="KW-1003">Cell membrane</keyword>
<evidence type="ECO:0000256" key="1">
    <source>
        <dbReference type="ARBA" id="ARBA00004651"/>
    </source>
</evidence>
<dbReference type="AlphaFoldDB" id="A0A4R2HSQ4"/>
<dbReference type="GO" id="GO:0005886">
    <property type="term" value="C:plasma membrane"/>
    <property type="evidence" value="ECO:0007669"/>
    <property type="project" value="UniProtKB-SubCell"/>
</dbReference>
<comment type="similarity">
    <text evidence="2">Belongs to the UPF0410 family.</text>
</comment>
<protein>
    <recommendedName>
        <fullName evidence="10">Transglycosylase associated protein</fullName>
    </recommendedName>
</protein>
<keyword evidence="6 7" id="KW-0472">Membrane</keyword>
<dbReference type="PANTHER" id="PTHR33884">
    <property type="entry name" value="UPF0410 PROTEIN YMGE"/>
    <property type="match status" value="1"/>
</dbReference>
<keyword evidence="9" id="KW-1185">Reference proteome</keyword>
<evidence type="ECO:0000256" key="2">
    <source>
        <dbReference type="ARBA" id="ARBA00011006"/>
    </source>
</evidence>
<organism evidence="8 9">
    <name type="scientific">Kribbella steppae</name>
    <dbReference type="NCBI Taxonomy" id="2512223"/>
    <lineage>
        <taxon>Bacteria</taxon>
        <taxon>Bacillati</taxon>
        <taxon>Actinomycetota</taxon>
        <taxon>Actinomycetes</taxon>
        <taxon>Propionibacteriales</taxon>
        <taxon>Kribbellaceae</taxon>
        <taxon>Kribbella</taxon>
    </lineage>
</organism>
<sequence length="92" mass="9796">MGFWVWMIIVSLLAGIIFGPLARLVLPGKQNISLVWTILGGGIGAFLGGLIAYFLGVKDTTGPDWIQYLIQIICAAIVVAFISSRNSKTSAA</sequence>
<feature type="transmembrane region" description="Helical" evidence="7">
    <location>
        <begin position="6"/>
        <end position="26"/>
    </location>
</feature>
<feature type="transmembrane region" description="Helical" evidence="7">
    <location>
        <begin position="65"/>
        <end position="83"/>
    </location>
</feature>
<dbReference type="Proteomes" id="UP000294508">
    <property type="component" value="Unassembled WGS sequence"/>
</dbReference>
<dbReference type="EMBL" id="SLWN01000002">
    <property type="protein sequence ID" value="TCO34292.1"/>
    <property type="molecule type" value="Genomic_DNA"/>
</dbReference>
<evidence type="ECO:0000256" key="5">
    <source>
        <dbReference type="ARBA" id="ARBA00022989"/>
    </source>
</evidence>
<reference evidence="8 9" key="1">
    <citation type="journal article" date="2015" name="Stand. Genomic Sci.">
        <title>Genomic Encyclopedia of Bacterial and Archaeal Type Strains, Phase III: the genomes of soil and plant-associated and newly described type strains.</title>
        <authorList>
            <person name="Whitman W.B."/>
            <person name="Woyke T."/>
            <person name="Klenk H.P."/>
            <person name="Zhou Y."/>
            <person name="Lilburn T.G."/>
            <person name="Beck B.J."/>
            <person name="De Vos P."/>
            <person name="Vandamme P."/>
            <person name="Eisen J.A."/>
            <person name="Garrity G."/>
            <person name="Hugenholtz P."/>
            <person name="Kyrpides N.C."/>
        </authorList>
    </citation>
    <scope>NUCLEOTIDE SEQUENCE [LARGE SCALE GENOMIC DNA]</scope>
    <source>
        <strain evidence="8 9">VKM Ac-2572</strain>
    </source>
</reference>
<accession>A0A4R2HSQ4</accession>
<evidence type="ECO:0000313" key="8">
    <source>
        <dbReference type="EMBL" id="TCO34292.1"/>
    </source>
</evidence>
<dbReference type="RefSeq" id="WP_242001602.1">
    <property type="nucleotide sequence ID" value="NZ_SLWN01000002.1"/>
</dbReference>
<evidence type="ECO:0000256" key="7">
    <source>
        <dbReference type="SAM" id="Phobius"/>
    </source>
</evidence>
<gene>
    <name evidence="8" type="ORF">EV652_102358</name>
</gene>
<keyword evidence="4 7" id="KW-0812">Transmembrane</keyword>
<keyword evidence="5 7" id="KW-1133">Transmembrane helix</keyword>
<dbReference type="InterPro" id="IPR007341">
    <property type="entry name" value="Transgly_assoc"/>
</dbReference>
<name>A0A4R2HSQ4_9ACTN</name>
<evidence type="ECO:0000256" key="4">
    <source>
        <dbReference type="ARBA" id="ARBA00022692"/>
    </source>
</evidence>
<comment type="subcellular location">
    <subcellularLocation>
        <location evidence="1">Cell membrane</location>
        <topology evidence="1">Multi-pass membrane protein</topology>
    </subcellularLocation>
</comment>
<feature type="transmembrane region" description="Helical" evidence="7">
    <location>
        <begin position="33"/>
        <end position="53"/>
    </location>
</feature>
<proteinExistence type="inferred from homology"/>
<evidence type="ECO:0008006" key="10">
    <source>
        <dbReference type="Google" id="ProtNLM"/>
    </source>
</evidence>